<keyword evidence="1" id="KW-0472">Membrane</keyword>
<organism evidence="3 4">
    <name type="scientific">Gracilibacillus halotolerans</name>
    <dbReference type="NCBI Taxonomy" id="74386"/>
    <lineage>
        <taxon>Bacteria</taxon>
        <taxon>Bacillati</taxon>
        <taxon>Bacillota</taxon>
        <taxon>Bacilli</taxon>
        <taxon>Bacillales</taxon>
        <taxon>Bacillaceae</taxon>
        <taxon>Gracilibacillus</taxon>
    </lineage>
</organism>
<sequence>MPRRYIYLIITYIAMHFSSLLAIPFIPFLDESQLAYFSIYWQVGAFLVAFIIMLFILKREMKDFFALDNKRVGSLAFWSIIGFILAMITQVVAAFIQTFVLKIQPGSENTFEIMAMARQVPLLIIVITIIGPILEELVFRKAIFGSLYKKMNFFFAGLLSSFIFAIVHMDFSHILVYTAVGFVFAFLYIETKRIIVPIIAHAGMNTFAVVVQLSTDPEEIEEQMRLLEQLQSIIIGGF</sequence>
<keyword evidence="4" id="KW-1185">Reference proteome</keyword>
<feature type="transmembrane region" description="Helical" evidence="1">
    <location>
        <begin position="120"/>
        <end position="139"/>
    </location>
</feature>
<feature type="domain" description="CAAX prenyl protease 2/Lysostaphin resistance protein A-like" evidence="2">
    <location>
        <begin position="120"/>
        <end position="207"/>
    </location>
</feature>
<dbReference type="InterPro" id="IPR003675">
    <property type="entry name" value="Rce1/LyrA-like_dom"/>
</dbReference>
<feature type="transmembrane region" description="Helical" evidence="1">
    <location>
        <begin position="5"/>
        <end position="27"/>
    </location>
</feature>
<name>A0A841RNZ7_9BACI</name>
<evidence type="ECO:0000256" key="1">
    <source>
        <dbReference type="SAM" id="Phobius"/>
    </source>
</evidence>
<dbReference type="EMBL" id="JACHON010000010">
    <property type="protein sequence ID" value="MBB6513333.1"/>
    <property type="molecule type" value="Genomic_DNA"/>
</dbReference>
<gene>
    <name evidence="3" type="ORF">GGQ92_002140</name>
</gene>
<evidence type="ECO:0000259" key="2">
    <source>
        <dbReference type="Pfam" id="PF02517"/>
    </source>
</evidence>
<feature type="transmembrane region" description="Helical" evidence="1">
    <location>
        <begin position="39"/>
        <end position="57"/>
    </location>
</feature>
<dbReference type="GO" id="GO:0080120">
    <property type="term" value="P:CAAX-box protein maturation"/>
    <property type="evidence" value="ECO:0007669"/>
    <property type="project" value="UniProtKB-ARBA"/>
</dbReference>
<proteinExistence type="predicted"/>
<feature type="transmembrane region" description="Helical" evidence="1">
    <location>
        <begin position="77"/>
        <end position="100"/>
    </location>
</feature>
<dbReference type="GO" id="GO:0004175">
    <property type="term" value="F:endopeptidase activity"/>
    <property type="evidence" value="ECO:0007669"/>
    <property type="project" value="UniProtKB-ARBA"/>
</dbReference>
<dbReference type="Proteomes" id="UP000572212">
    <property type="component" value="Unassembled WGS sequence"/>
</dbReference>
<keyword evidence="1" id="KW-0812">Transmembrane</keyword>
<accession>A0A841RNZ7</accession>
<reference evidence="3 4" key="1">
    <citation type="submission" date="2020-08" db="EMBL/GenBank/DDBJ databases">
        <title>Genomic Encyclopedia of Type Strains, Phase IV (KMG-IV): sequencing the most valuable type-strain genomes for metagenomic binning, comparative biology and taxonomic classification.</title>
        <authorList>
            <person name="Goeker M."/>
        </authorList>
    </citation>
    <scope>NUCLEOTIDE SEQUENCE [LARGE SCALE GENOMIC DNA]</scope>
    <source>
        <strain evidence="3 4">DSM 11805</strain>
    </source>
</reference>
<keyword evidence="1" id="KW-1133">Transmembrane helix</keyword>
<dbReference type="RefSeq" id="WP_184248315.1">
    <property type="nucleotide sequence ID" value="NZ_BAAACU010000042.1"/>
</dbReference>
<dbReference type="Pfam" id="PF02517">
    <property type="entry name" value="Rce1-like"/>
    <property type="match status" value="1"/>
</dbReference>
<comment type="caution">
    <text evidence="3">The sequence shown here is derived from an EMBL/GenBank/DDBJ whole genome shotgun (WGS) entry which is preliminary data.</text>
</comment>
<dbReference type="PANTHER" id="PTHR36435:SF6">
    <property type="entry name" value="ABORTIVE INFECTION PROTEIN"/>
    <property type="match status" value="1"/>
</dbReference>
<evidence type="ECO:0000313" key="3">
    <source>
        <dbReference type="EMBL" id="MBB6513333.1"/>
    </source>
</evidence>
<dbReference type="AlphaFoldDB" id="A0A841RNZ7"/>
<evidence type="ECO:0000313" key="4">
    <source>
        <dbReference type="Proteomes" id="UP000572212"/>
    </source>
</evidence>
<dbReference type="InterPro" id="IPR052710">
    <property type="entry name" value="CAAX_protease"/>
</dbReference>
<feature type="transmembrane region" description="Helical" evidence="1">
    <location>
        <begin position="151"/>
        <end position="168"/>
    </location>
</feature>
<dbReference type="PANTHER" id="PTHR36435">
    <property type="entry name" value="SLR1288 PROTEIN"/>
    <property type="match status" value="1"/>
</dbReference>
<protein>
    <recommendedName>
        <fullName evidence="2">CAAX prenyl protease 2/Lysostaphin resistance protein A-like domain-containing protein</fullName>
    </recommendedName>
</protein>
<feature type="transmembrane region" description="Helical" evidence="1">
    <location>
        <begin position="174"/>
        <end position="191"/>
    </location>
</feature>